<proteinExistence type="inferred from homology"/>
<evidence type="ECO:0000256" key="1">
    <source>
        <dbReference type="ARBA" id="ARBA00000464"/>
    </source>
</evidence>
<reference evidence="9" key="2">
    <citation type="submission" date="2015-06" db="UniProtKB">
        <authorList>
            <consortium name="EnsemblMetazoa"/>
        </authorList>
    </citation>
    <scope>IDENTIFICATION</scope>
</reference>
<protein>
    <recommendedName>
        <fullName evidence="4">Fructose-2,6-bisphosphatase TIGAR</fullName>
    </recommendedName>
    <alternativeName>
        <fullName evidence="5">TP53-induced glycolysis and apoptosis regulator</fullName>
    </alternativeName>
</protein>
<dbReference type="PROSITE" id="PS00175">
    <property type="entry name" value="PG_MUTASE"/>
    <property type="match status" value="1"/>
</dbReference>
<accession>T1L563</accession>
<dbReference type="PANTHER" id="PTHR46517:SF1">
    <property type="entry name" value="FRUCTOSE-2,6-BISPHOSPHATASE TIGAR"/>
    <property type="match status" value="1"/>
</dbReference>
<dbReference type="GO" id="GO:0043456">
    <property type="term" value="P:regulation of pentose-phosphate shunt"/>
    <property type="evidence" value="ECO:0007669"/>
    <property type="project" value="TreeGrafter"/>
</dbReference>
<evidence type="ECO:0000256" key="6">
    <source>
        <dbReference type="PIRSR" id="PIRSR613078-1"/>
    </source>
</evidence>
<sequence length="254" mass="27956">MSVNFQVTLVRHGQTAANKAQIIQGNADVPLSDVGKNQATKLGSHFNRTGASFTHVYASDLSRALETAQLVIGDKQSIITDKRLRERAFGVVEGKSIESYRAAAREAGFKEKELSYFTPEGGETLPQVNQRVKAFFTDLIDHLKTSQPENESKILIVTHGGVIREFMRFFRDDCRCDFKGGEIMIVTPNTGVNIFNISILTGNKVKAEVVKIHDTTHLQGDNPESNSTKSQVNVNDNHTDKGKSDDDAPPLVAL</sequence>
<comment type="catalytic activity">
    <reaction evidence="1">
        <text>beta-D-fructose 2,6-bisphosphate + H2O = beta-D-fructose 6-phosphate + phosphate</text>
        <dbReference type="Rhea" id="RHEA:17289"/>
        <dbReference type="ChEBI" id="CHEBI:15377"/>
        <dbReference type="ChEBI" id="CHEBI:43474"/>
        <dbReference type="ChEBI" id="CHEBI:57634"/>
        <dbReference type="ChEBI" id="CHEBI:58579"/>
        <dbReference type="EC" id="3.1.3.46"/>
    </reaction>
</comment>
<gene>
    <name evidence="9" type="primary">107370385</name>
</gene>
<feature type="active site" description="Proton donor/acceptor" evidence="6">
    <location>
        <position position="86"/>
    </location>
</feature>
<dbReference type="InterPro" id="IPR029033">
    <property type="entry name" value="His_PPase_superfam"/>
</dbReference>
<dbReference type="Pfam" id="PF00300">
    <property type="entry name" value="His_Phos_1"/>
    <property type="match status" value="1"/>
</dbReference>
<name>T1L563_TETUR</name>
<dbReference type="OMA" id="YMSIAMK"/>
<dbReference type="InterPro" id="IPR051695">
    <property type="entry name" value="Phosphoglycerate_Mutase"/>
</dbReference>
<feature type="binding site" evidence="7">
    <location>
        <begin position="11"/>
        <end position="18"/>
    </location>
    <ligand>
        <name>substrate</name>
    </ligand>
</feature>
<organism evidence="9 10">
    <name type="scientific">Tetranychus urticae</name>
    <name type="common">Two-spotted spider mite</name>
    <dbReference type="NCBI Taxonomy" id="32264"/>
    <lineage>
        <taxon>Eukaryota</taxon>
        <taxon>Metazoa</taxon>
        <taxon>Ecdysozoa</taxon>
        <taxon>Arthropoda</taxon>
        <taxon>Chelicerata</taxon>
        <taxon>Arachnida</taxon>
        <taxon>Acari</taxon>
        <taxon>Acariformes</taxon>
        <taxon>Trombidiformes</taxon>
        <taxon>Prostigmata</taxon>
        <taxon>Eleutherengona</taxon>
        <taxon>Raphignathae</taxon>
        <taxon>Tetranychoidea</taxon>
        <taxon>Tetranychidae</taxon>
        <taxon>Tetranychus</taxon>
    </lineage>
</organism>
<keyword evidence="2" id="KW-0378">Hydrolase</keyword>
<dbReference type="EMBL" id="CAEY01001223">
    <property type="status" value="NOT_ANNOTATED_CDS"/>
    <property type="molecule type" value="Genomic_DNA"/>
</dbReference>
<dbReference type="Proteomes" id="UP000015104">
    <property type="component" value="Unassembled WGS sequence"/>
</dbReference>
<dbReference type="STRING" id="32264.T1L563"/>
<dbReference type="InterPro" id="IPR013078">
    <property type="entry name" value="His_Pase_superF_clade-1"/>
</dbReference>
<reference evidence="10" key="1">
    <citation type="submission" date="2011-08" db="EMBL/GenBank/DDBJ databases">
        <authorList>
            <person name="Rombauts S."/>
        </authorList>
    </citation>
    <scope>NUCLEOTIDE SEQUENCE</scope>
    <source>
        <strain evidence="10">London</strain>
    </source>
</reference>
<dbReference type="OrthoDB" id="354304at2759"/>
<dbReference type="GO" id="GO:0005829">
    <property type="term" value="C:cytosol"/>
    <property type="evidence" value="ECO:0007669"/>
    <property type="project" value="TreeGrafter"/>
</dbReference>
<evidence type="ECO:0000256" key="5">
    <source>
        <dbReference type="ARBA" id="ARBA00042275"/>
    </source>
</evidence>
<feature type="active site" description="Tele-phosphohistidine intermediate" evidence="6">
    <location>
        <position position="12"/>
    </location>
</feature>
<dbReference type="CDD" id="cd07067">
    <property type="entry name" value="HP_PGM_like"/>
    <property type="match status" value="1"/>
</dbReference>
<evidence type="ECO:0000256" key="7">
    <source>
        <dbReference type="PIRSR" id="PIRSR613078-2"/>
    </source>
</evidence>
<evidence type="ECO:0000313" key="10">
    <source>
        <dbReference type="Proteomes" id="UP000015104"/>
    </source>
</evidence>
<evidence type="ECO:0000256" key="4">
    <source>
        <dbReference type="ARBA" id="ARBA00040907"/>
    </source>
</evidence>
<dbReference type="HOGENOM" id="CLU_033323_16_0_1"/>
<feature type="compositionally biased region" description="Basic and acidic residues" evidence="8">
    <location>
        <begin position="237"/>
        <end position="246"/>
    </location>
</feature>
<feature type="binding site" evidence="7">
    <location>
        <position position="63"/>
    </location>
    <ligand>
        <name>substrate</name>
    </ligand>
</feature>
<evidence type="ECO:0000256" key="8">
    <source>
        <dbReference type="SAM" id="MobiDB-lite"/>
    </source>
</evidence>
<dbReference type="EnsemblMetazoa" id="tetur43g00300.1">
    <property type="protein sequence ID" value="tetur43g00300.1"/>
    <property type="gene ID" value="tetur43g00300"/>
</dbReference>
<feature type="compositionally biased region" description="Polar residues" evidence="8">
    <location>
        <begin position="217"/>
        <end position="236"/>
    </location>
</feature>
<dbReference type="AlphaFoldDB" id="T1L563"/>
<evidence type="ECO:0000313" key="9">
    <source>
        <dbReference type="EnsemblMetazoa" id="tetur43g00300.1"/>
    </source>
</evidence>
<dbReference type="eggNOG" id="KOG0235">
    <property type="taxonomic scope" value="Eukaryota"/>
</dbReference>
<dbReference type="GO" id="GO:0004331">
    <property type="term" value="F:fructose-2,6-bisphosphate 2-phosphatase activity"/>
    <property type="evidence" value="ECO:0007669"/>
    <property type="project" value="UniProtKB-EC"/>
</dbReference>
<dbReference type="InterPro" id="IPR001345">
    <property type="entry name" value="PG/BPGM_mutase_AS"/>
</dbReference>
<dbReference type="SMART" id="SM00855">
    <property type="entry name" value="PGAM"/>
    <property type="match status" value="1"/>
</dbReference>
<dbReference type="Gene3D" id="3.40.50.1240">
    <property type="entry name" value="Phosphoglycerate mutase-like"/>
    <property type="match status" value="1"/>
</dbReference>
<keyword evidence="10" id="KW-1185">Reference proteome</keyword>
<dbReference type="KEGG" id="tut:107370385"/>
<comment type="similarity">
    <text evidence="3">Belongs to the phosphoglycerate mutase family.</text>
</comment>
<dbReference type="GO" id="GO:0045820">
    <property type="term" value="P:negative regulation of glycolytic process"/>
    <property type="evidence" value="ECO:0007669"/>
    <property type="project" value="TreeGrafter"/>
</dbReference>
<feature type="region of interest" description="Disordered" evidence="8">
    <location>
        <begin position="216"/>
        <end position="254"/>
    </location>
</feature>
<evidence type="ECO:0000256" key="3">
    <source>
        <dbReference type="ARBA" id="ARBA00038362"/>
    </source>
</evidence>
<dbReference type="PANTHER" id="PTHR46517">
    <property type="entry name" value="FRUCTOSE-2,6-BISPHOSPHATASE TIGAR"/>
    <property type="match status" value="1"/>
</dbReference>
<dbReference type="SUPFAM" id="SSF53254">
    <property type="entry name" value="Phosphoglycerate mutase-like"/>
    <property type="match status" value="1"/>
</dbReference>
<evidence type="ECO:0000256" key="2">
    <source>
        <dbReference type="ARBA" id="ARBA00022801"/>
    </source>
</evidence>